<keyword evidence="7" id="KW-0679">Respiratory chain</keyword>
<dbReference type="Pfam" id="PF15879">
    <property type="entry name" value="MWFE"/>
    <property type="match status" value="1"/>
</dbReference>
<sequence>MDHSEDGQILPGISVISMCLVIPGIAMAHIHRFSNGGKEKVAYYSYQWSLMQRVRRFSGVNHYYVSKGSPVGEY</sequence>
<comment type="function">
    <text evidence="1">Accessory subunit of the mitochondrial membrane respiratory chain NADH dehydrogenase (Complex I), that is believed not to be involved in catalysis. Complex I functions in the transfer of electrons from NADH to the respiratory chain. The immediate electron acceptor for the enzyme is believed to be ubiquinone.</text>
</comment>
<evidence type="ECO:0000256" key="15">
    <source>
        <dbReference type="ARBA" id="ARBA00033255"/>
    </source>
</evidence>
<protein>
    <recommendedName>
        <fullName evidence="5">NADH dehydrogenase [ubiquinone] 1 alpha subcomplex subunit 1</fullName>
    </recommendedName>
    <alternativeName>
        <fullName evidence="15">Complex I-MWFE</fullName>
    </alternativeName>
    <alternativeName>
        <fullName evidence="14">NADH-ubiquinone oxidoreductase MWFE subunit</fullName>
    </alternativeName>
</protein>
<evidence type="ECO:0000256" key="3">
    <source>
        <dbReference type="ARBA" id="ARBA00009960"/>
    </source>
</evidence>
<dbReference type="KEGG" id="zca:113934784"/>
<name>A0A6P9F1B5_ZALCA</name>
<evidence type="ECO:0000256" key="8">
    <source>
        <dbReference type="ARBA" id="ARBA00022692"/>
    </source>
</evidence>
<dbReference type="InterPro" id="IPR017384">
    <property type="entry name" value="NADH_Ub_cplx-1_asu_su-1"/>
</dbReference>
<evidence type="ECO:0000256" key="9">
    <source>
        <dbReference type="ARBA" id="ARBA00022792"/>
    </source>
</evidence>
<proteinExistence type="inferred from homology"/>
<dbReference type="AlphaFoldDB" id="A0A6P9F1B5"/>
<feature type="transmembrane region" description="Helical" evidence="16">
    <location>
        <begin position="12"/>
        <end position="30"/>
    </location>
</feature>
<evidence type="ECO:0000256" key="7">
    <source>
        <dbReference type="ARBA" id="ARBA00022660"/>
    </source>
</evidence>
<keyword evidence="12" id="KW-0496">Mitochondrion</keyword>
<evidence type="ECO:0000256" key="2">
    <source>
        <dbReference type="ARBA" id="ARBA00004298"/>
    </source>
</evidence>
<keyword evidence="8 16" id="KW-0812">Transmembrane</keyword>
<comment type="similarity">
    <text evidence="3">Belongs to the complex I NDUFA1 subunit family.</text>
</comment>
<gene>
    <name evidence="18" type="primary">LOC113934784</name>
</gene>
<dbReference type="Proteomes" id="UP000515165">
    <property type="component" value="Chromosome 13"/>
</dbReference>
<evidence type="ECO:0000256" key="5">
    <source>
        <dbReference type="ARBA" id="ARBA00016392"/>
    </source>
</evidence>
<dbReference type="GO" id="GO:0005743">
    <property type="term" value="C:mitochondrial inner membrane"/>
    <property type="evidence" value="ECO:0007669"/>
    <property type="project" value="UniProtKB-SubCell"/>
</dbReference>
<accession>A0A6P9F1B5</accession>
<dbReference type="PANTHER" id="PTHR17098">
    <property type="entry name" value="NADH-UBIQUINONE OXIDOREDUCTASE MWFE SUBUNIT"/>
    <property type="match status" value="1"/>
</dbReference>
<dbReference type="OrthoDB" id="1920692at2759"/>
<keyword evidence="13 16" id="KW-0472">Membrane</keyword>
<keyword evidence="9" id="KW-0999">Mitochondrion inner membrane</keyword>
<evidence type="ECO:0000256" key="11">
    <source>
        <dbReference type="ARBA" id="ARBA00022989"/>
    </source>
</evidence>
<keyword evidence="17" id="KW-1185">Reference proteome</keyword>
<evidence type="ECO:0000256" key="1">
    <source>
        <dbReference type="ARBA" id="ARBA00003195"/>
    </source>
</evidence>
<evidence type="ECO:0000256" key="12">
    <source>
        <dbReference type="ARBA" id="ARBA00023128"/>
    </source>
</evidence>
<evidence type="ECO:0000256" key="4">
    <source>
        <dbReference type="ARBA" id="ARBA00011533"/>
    </source>
</evidence>
<evidence type="ECO:0000256" key="13">
    <source>
        <dbReference type="ARBA" id="ARBA00023136"/>
    </source>
</evidence>
<evidence type="ECO:0000256" key="14">
    <source>
        <dbReference type="ARBA" id="ARBA00029847"/>
    </source>
</evidence>
<organism evidence="17 18">
    <name type="scientific">Zalophus californianus</name>
    <name type="common">California sealion</name>
    <dbReference type="NCBI Taxonomy" id="9704"/>
    <lineage>
        <taxon>Eukaryota</taxon>
        <taxon>Metazoa</taxon>
        <taxon>Chordata</taxon>
        <taxon>Craniata</taxon>
        <taxon>Vertebrata</taxon>
        <taxon>Euteleostomi</taxon>
        <taxon>Mammalia</taxon>
        <taxon>Eutheria</taxon>
        <taxon>Laurasiatheria</taxon>
        <taxon>Carnivora</taxon>
        <taxon>Caniformia</taxon>
        <taxon>Pinnipedia</taxon>
        <taxon>Otariidae</taxon>
        <taxon>Zalophus</taxon>
    </lineage>
</organism>
<comment type="subcellular location">
    <subcellularLocation>
        <location evidence="2">Mitochondrion inner membrane</location>
        <topology evidence="2">Single-pass membrane protein</topology>
        <orientation evidence="2">Matrix side</orientation>
    </subcellularLocation>
</comment>
<evidence type="ECO:0000256" key="16">
    <source>
        <dbReference type="SAM" id="Phobius"/>
    </source>
</evidence>
<comment type="subunit">
    <text evidence="4">Complex I is composed of 45 different subunits.</text>
</comment>
<dbReference type="GeneID" id="113934784"/>
<evidence type="ECO:0000313" key="18">
    <source>
        <dbReference type="RefSeq" id="XP_035579604.1"/>
    </source>
</evidence>
<keyword evidence="10" id="KW-0249">Electron transport</keyword>
<dbReference type="PANTHER" id="PTHR17098:SF2">
    <property type="entry name" value="NADH DEHYDROGENASE [UBIQUINONE] 1 ALPHA SUBCOMPLEX SUBUNIT 1"/>
    <property type="match status" value="1"/>
</dbReference>
<dbReference type="RefSeq" id="XP_035579604.1">
    <property type="nucleotide sequence ID" value="XM_035723711.1"/>
</dbReference>
<evidence type="ECO:0000313" key="17">
    <source>
        <dbReference type="Proteomes" id="UP000515165"/>
    </source>
</evidence>
<keyword evidence="11 16" id="KW-1133">Transmembrane helix</keyword>
<reference evidence="18" key="1">
    <citation type="submission" date="2025-08" db="UniProtKB">
        <authorList>
            <consortium name="RefSeq"/>
        </authorList>
    </citation>
    <scope>IDENTIFICATION</scope>
    <source>
        <tissue evidence="18">Blood</tissue>
    </source>
</reference>
<evidence type="ECO:0000256" key="6">
    <source>
        <dbReference type="ARBA" id="ARBA00022448"/>
    </source>
</evidence>
<evidence type="ECO:0000256" key="10">
    <source>
        <dbReference type="ARBA" id="ARBA00022982"/>
    </source>
</evidence>
<keyword evidence="6" id="KW-0813">Transport</keyword>